<accession>A0A1B0BIC6</accession>
<sequence length="105" mass="11812">MVALTTTDKTEAELSSGLAQLHYVGGGDIRTMKELDREFYVRKQLLLICQRIADFMASDNILISISTGICTVYNPTVNNVPMRNNRIRLSQESLSPCMERSIIET</sequence>
<keyword evidence="2" id="KW-1185">Reference proteome</keyword>
<protein>
    <submittedName>
        <fullName evidence="1">Uncharacterized protein</fullName>
    </submittedName>
</protein>
<dbReference type="AlphaFoldDB" id="A0A1B0BIC6"/>
<organism evidence="1 2">
    <name type="scientific">Glossina palpalis gambiensis</name>
    <dbReference type="NCBI Taxonomy" id="67801"/>
    <lineage>
        <taxon>Eukaryota</taxon>
        <taxon>Metazoa</taxon>
        <taxon>Ecdysozoa</taxon>
        <taxon>Arthropoda</taxon>
        <taxon>Hexapoda</taxon>
        <taxon>Insecta</taxon>
        <taxon>Pterygota</taxon>
        <taxon>Neoptera</taxon>
        <taxon>Endopterygota</taxon>
        <taxon>Diptera</taxon>
        <taxon>Brachycera</taxon>
        <taxon>Muscomorpha</taxon>
        <taxon>Hippoboscoidea</taxon>
        <taxon>Glossinidae</taxon>
        <taxon>Glossina</taxon>
    </lineage>
</organism>
<proteinExistence type="predicted"/>
<reference evidence="2" key="1">
    <citation type="submission" date="2015-01" db="EMBL/GenBank/DDBJ databases">
        <authorList>
            <person name="Aksoy S."/>
            <person name="Warren W."/>
            <person name="Wilson R.K."/>
        </authorList>
    </citation>
    <scope>NUCLEOTIDE SEQUENCE [LARGE SCALE GENOMIC DNA]</scope>
    <source>
        <strain evidence="2">IAEA</strain>
    </source>
</reference>
<dbReference type="Proteomes" id="UP000092460">
    <property type="component" value="Unassembled WGS sequence"/>
</dbReference>
<dbReference type="EnsemblMetazoa" id="GPPI031101-RA">
    <property type="protein sequence ID" value="GPPI031101-PA"/>
    <property type="gene ID" value="GPPI031101"/>
</dbReference>
<name>A0A1B0BIC6_9MUSC</name>
<evidence type="ECO:0000313" key="2">
    <source>
        <dbReference type="Proteomes" id="UP000092460"/>
    </source>
</evidence>
<evidence type="ECO:0000313" key="1">
    <source>
        <dbReference type="EnsemblMetazoa" id="GPPI031101-PA"/>
    </source>
</evidence>
<dbReference type="VEuPathDB" id="VectorBase:GPPI031101"/>
<dbReference type="EMBL" id="JXJN01014904">
    <property type="status" value="NOT_ANNOTATED_CDS"/>
    <property type="molecule type" value="Genomic_DNA"/>
</dbReference>
<reference evidence="1" key="2">
    <citation type="submission" date="2020-05" db="UniProtKB">
        <authorList>
            <consortium name="EnsemblMetazoa"/>
        </authorList>
    </citation>
    <scope>IDENTIFICATION</scope>
    <source>
        <strain evidence="1">IAEA</strain>
    </source>
</reference>